<keyword evidence="6" id="KW-0347">Helicase</keyword>
<evidence type="ECO:0000313" key="16">
    <source>
        <dbReference type="EMBL" id="KAG5641908.1"/>
    </source>
</evidence>
<dbReference type="Proteomes" id="UP000775547">
    <property type="component" value="Unassembled WGS sequence"/>
</dbReference>
<dbReference type="InterPro" id="IPR011545">
    <property type="entry name" value="DEAD/DEAH_box_helicase_dom"/>
</dbReference>
<comment type="catalytic activity">
    <reaction evidence="1">
        <text>Random endo-hydrolysis of N-acetyl-beta-D-glucosaminide (1-&gt;4)-beta-linkages in chitin and chitodextrins.</text>
        <dbReference type="EC" id="3.2.1.14"/>
    </reaction>
</comment>
<dbReference type="Pfam" id="PF00270">
    <property type="entry name" value="DEAD"/>
    <property type="match status" value="1"/>
</dbReference>
<evidence type="ECO:0000256" key="12">
    <source>
        <dbReference type="ARBA" id="ARBA00047984"/>
    </source>
</evidence>
<dbReference type="InterPro" id="IPR002464">
    <property type="entry name" value="DNA/RNA_helicase_DEAH_CS"/>
</dbReference>
<evidence type="ECO:0000256" key="3">
    <source>
        <dbReference type="ARBA" id="ARBA00012552"/>
    </source>
</evidence>
<evidence type="ECO:0000256" key="14">
    <source>
        <dbReference type="SAM" id="MobiDB-lite"/>
    </source>
</evidence>
<dbReference type="PROSITE" id="PS01095">
    <property type="entry name" value="GH18_1"/>
    <property type="match status" value="1"/>
</dbReference>
<dbReference type="InterPro" id="IPR027417">
    <property type="entry name" value="P-loop_NTPase"/>
</dbReference>
<feature type="compositionally biased region" description="Low complexity" evidence="14">
    <location>
        <begin position="405"/>
        <end position="414"/>
    </location>
</feature>
<comment type="similarity">
    <text evidence="2">Belongs to the DEAD box helicase family. DEAH subfamily.</text>
</comment>
<keyword evidence="8" id="KW-0146">Chitin degradation</keyword>
<evidence type="ECO:0000313" key="17">
    <source>
        <dbReference type="Proteomes" id="UP000775547"/>
    </source>
</evidence>
<dbReference type="InterPro" id="IPR014001">
    <property type="entry name" value="Helicase_ATP-bd"/>
</dbReference>
<dbReference type="InterPro" id="IPR001579">
    <property type="entry name" value="Glyco_hydro_18_chit_AS"/>
</dbReference>
<feature type="compositionally biased region" description="Basic residues" evidence="14">
    <location>
        <begin position="346"/>
        <end position="355"/>
    </location>
</feature>
<evidence type="ECO:0000256" key="9">
    <source>
        <dbReference type="ARBA" id="ARBA00023277"/>
    </source>
</evidence>
<evidence type="ECO:0000256" key="10">
    <source>
        <dbReference type="ARBA" id="ARBA00023295"/>
    </source>
</evidence>
<protein>
    <recommendedName>
        <fullName evidence="3">RNA helicase</fullName>
        <ecNumber evidence="3">3.6.4.13</ecNumber>
    </recommendedName>
</protein>
<comment type="catalytic activity">
    <reaction evidence="12">
        <text>ATP + H2O = ADP + phosphate + H(+)</text>
        <dbReference type="Rhea" id="RHEA:13065"/>
        <dbReference type="ChEBI" id="CHEBI:15377"/>
        <dbReference type="ChEBI" id="CHEBI:15378"/>
        <dbReference type="ChEBI" id="CHEBI:30616"/>
        <dbReference type="ChEBI" id="CHEBI:43474"/>
        <dbReference type="ChEBI" id="CHEBI:456216"/>
        <dbReference type="EC" id="3.6.4.13"/>
    </reaction>
</comment>
<evidence type="ECO:0000256" key="2">
    <source>
        <dbReference type="ARBA" id="ARBA00008792"/>
    </source>
</evidence>
<dbReference type="InterPro" id="IPR001223">
    <property type="entry name" value="Glyco_hydro18_cat"/>
</dbReference>
<dbReference type="GO" id="GO:0008843">
    <property type="term" value="F:endochitinase activity"/>
    <property type="evidence" value="ECO:0007669"/>
    <property type="project" value="UniProtKB-EC"/>
</dbReference>
<dbReference type="PANTHER" id="PTHR18934:SF118">
    <property type="entry name" value="ATP-DEPENDENT RNA HELICASE DHX33"/>
    <property type="match status" value="1"/>
</dbReference>
<evidence type="ECO:0000259" key="15">
    <source>
        <dbReference type="PROSITE" id="PS51192"/>
    </source>
</evidence>
<keyword evidence="5 13" id="KW-0378">Hydrolase</keyword>
<dbReference type="Gene3D" id="3.20.20.80">
    <property type="entry name" value="Glycosidases"/>
    <property type="match status" value="1"/>
</dbReference>
<dbReference type="SMART" id="SM00487">
    <property type="entry name" value="DEXDc"/>
    <property type="match status" value="1"/>
</dbReference>
<keyword evidence="7" id="KW-0067">ATP-binding</keyword>
<dbReference type="InterPro" id="IPR001650">
    <property type="entry name" value="Helicase_C-like"/>
</dbReference>
<dbReference type="PROSITE" id="PS51192">
    <property type="entry name" value="HELICASE_ATP_BIND_1"/>
    <property type="match status" value="1"/>
</dbReference>
<dbReference type="PANTHER" id="PTHR18934">
    <property type="entry name" value="ATP-DEPENDENT RNA HELICASE"/>
    <property type="match status" value="1"/>
</dbReference>
<dbReference type="GO" id="GO:0005730">
    <property type="term" value="C:nucleolus"/>
    <property type="evidence" value="ECO:0007669"/>
    <property type="project" value="TreeGrafter"/>
</dbReference>
<keyword evidence="17" id="KW-1185">Reference proteome</keyword>
<keyword evidence="10 13" id="KW-0326">Glycosidase</keyword>
<dbReference type="SUPFAM" id="SSF52540">
    <property type="entry name" value="P-loop containing nucleoside triphosphate hydrolases"/>
    <property type="match status" value="1"/>
</dbReference>
<dbReference type="Pfam" id="PF00271">
    <property type="entry name" value="Helicase_C"/>
    <property type="match status" value="1"/>
</dbReference>
<dbReference type="Gene3D" id="3.40.50.300">
    <property type="entry name" value="P-loop containing nucleotide triphosphate hydrolases"/>
    <property type="match status" value="2"/>
</dbReference>
<evidence type="ECO:0000256" key="8">
    <source>
        <dbReference type="ARBA" id="ARBA00023024"/>
    </source>
</evidence>
<dbReference type="InterPro" id="IPR017853">
    <property type="entry name" value="GH"/>
</dbReference>
<dbReference type="EMBL" id="JABCKV010000235">
    <property type="protein sequence ID" value="KAG5641908.1"/>
    <property type="molecule type" value="Genomic_DNA"/>
</dbReference>
<dbReference type="CDD" id="cd17978">
    <property type="entry name" value="DEXHc_DHX33"/>
    <property type="match status" value="1"/>
</dbReference>
<evidence type="ECO:0000256" key="5">
    <source>
        <dbReference type="ARBA" id="ARBA00022801"/>
    </source>
</evidence>
<evidence type="ECO:0000256" key="7">
    <source>
        <dbReference type="ARBA" id="ARBA00022840"/>
    </source>
</evidence>
<dbReference type="GO" id="GO:0005524">
    <property type="term" value="F:ATP binding"/>
    <property type="evidence" value="ECO:0007669"/>
    <property type="project" value="UniProtKB-KW"/>
</dbReference>
<comment type="caution">
    <text evidence="16">The sequence shown here is derived from an EMBL/GenBank/DDBJ whole genome shotgun (WGS) entry which is preliminary data.</text>
</comment>
<name>A0A9P7K974_9AGAR</name>
<dbReference type="AlphaFoldDB" id="A0A9P7K974"/>
<feature type="region of interest" description="Disordered" evidence="14">
    <location>
        <begin position="341"/>
        <end position="417"/>
    </location>
</feature>
<evidence type="ECO:0000256" key="4">
    <source>
        <dbReference type="ARBA" id="ARBA00022741"/>
    </source>
</evidence>
<accession>A0A9P7K974</accession>
<keyword evidence="4" id="KW-0547">Nucleotide-binding</keyword>
<dbReference type="CDD" id="cd18791">
    <property type="entry name" value="SF2_C_RHA"/>
    <property type="match status" value="1"/>
</dbReference>
<gene>
    <name evidence="16" type="ORF">DXG03_003975</name>
</gene>
<dbReference type="GO" id="GO:0000272">
    <property type="term" value="P:polysaccharide catabolic process"/>
    <property type="evidence" value="ECO:0007669"/>
    <property type="project" value="UniProtKB-KW"/>
</dbReference>
<dbReference type="EC" id="3.6.4.13" evidence="3"/>
<sequence>MATKVPTSRTSKASSSSPLIMVLFTSWMTLIVASALTCAKGVASVAINGTHFDGQTRDLEARAPQAAPHFVVYHDAWDGSNGPPDTAKLKAYTWTTFTDAERAAFKAKYNAAGIKLIVSAFGATDVPTTSRADPIATANSFAAWVKKYNLDGIDVDYEARFFHAFSLDNGITCPSVYRTSAWLISFTRQLRAQLPAGDYIITHAPVAPWFTPNRWPGGGYLAVNKAIGSAIDWYNIQFYNQGANEYTTCANLLTTSSNTWPQSAVFQIANNGVPLSKIVIGKPASTGDANNGFVSSSTLATCLQQAKNQGWMRTQVLRPFRKRMLSTSKLIRLATQDKRKSYNGFHAKHHTKKTHKWVDVSDDEDRPRKTPLKVMANGHQPHQNGRHDLKHQKDRNSLGAVDEPSTSGSSSSGSAIALQDQRKQLPIAKGRDALLQEIQDNDVTVLLGETGSGKTTQVPQYILESGHAGRGMIAVTQPRKVAATSLASRVAAEKDAVVGKLVGYSVRFDERSSAETRIKYMTDGMIVRELLSDPLLSQYSVVIVDEAHERTLRTDLLIANLKTIQKERNGRHGSGKGKENANKLNPLKIVIMSATLDAKKFSKFFDNAKILYVQGRQHPVKIYYSSEGQTDYVDSAMRTFFQIHIDQPPGDVLIFLPGQEDIESLEKSITLFANQLPKDEKGVLLCPMYAAQAPGQNAKVFAATPPNTRKCILSTNIAETSITIPGVKYVIDTGMCKEKRYLARDTGGGGHCLFANDDD</sequence>
<dbReference type="GO" id="GO:0006032">
    <property type="term" value="P:chitin catabolic process"/>
    <property type="evidence" value="ECO:0007669"/>
    <property type="project" value="UniProtKB-KW"/>
</dbReference>
<keyword evidence="11" id="KW-0624">Polysaccharide degradation</keyword>
<dbReference type="OrthoDB" id="10253254at2759"/>
<reference evidence="16" key="2">
    <citation type="submission" date="2021-10" db="EMBL/GenBank/DDBJ databases">
        <title>Phylogenomics reveals ancestral predisposition of the termite-cultivated fungus Termitomyces towards a domesticated lifestyle.</title>
        <authorList>
            <person name="Auxier B."/>
            <person name="Grum-Grzhimaylo A."/>
            <person name="Cardenas M.E."/>
            <person name="Lodge J.D."/>
            <person name="Laessoe T."/>
            <person name="Pedersen O."/>
            <person name="Smith M.E."/>
            <person name="Kuyper T.W."/>
            <person name="Franco-Molano E.A."/>
            <person name="Baroni T.J."/>
            <person name="Aanen D.K."/>
        </authorList>
    </citation>
    <scope>NUCLEOTIDE SEQUENCE</scope>
    <source>
        <strain evidence="16">AP01</strain>
        <tissue evidence="16">Mycelium</tissue>
    </source>
</reference>
<evidence type="ECO:0000256" key="11">
    <source>
        <dbReference type="ARBA" id="ARBA00023326"/>
    </source>
</evidence>
<dbReference type="FunFam" id="3.40.50.300:FF:000578">
    <property type="entry name" value="probable ATP-dependent RNA helicase DHX35"/>
    <property type="match status" value="1"/>
</dbReference>
<reference evidence="16" key="1">
    <citation type="submission" date="2020-07" db="EMBL/GenBank/DDBJ databases">
        <authorList>
            <person name="Nieuwenhuis M."/>
            <person name="Van De Peppel L.J.J."/>
        </authorList>
    </citation>
    <scope>NUCLEOTIDE SEQUENCE</scope>
    <source>
        <strain evidence="16">AP01</strain>
        <tissue evidence="16">Mycelium</tissue>
    </source>
</reference>
<evidence type="ECO:0000256" key="13">
    <source>
        <dbReference type="RuleBase" id="RU000489"/>
    </source>
</evidence>
<dbReference type="PROSITE" id="PS00690">
    <property type="entry name" value="DEAH_ATP_HELICASE"/>
    <property type="match status" value="1"/>
</dbReference>
<organism evidence="16 17">
    <name type="scientific">Asterophora parasitica</name>
    <dbReference type="NCBI Taxonomy" id="117018"/>
    <lineage>
        <taxon>Eukaryota</taxon>
        <taxon>Fungi</taxon>
        <taxon>Dikarya</taxon>
        <taxon>Basidiomycota</taxon>
        <taxon>Agaricomycotina</taxon>
        <taxon>Agaricomycetes</taxon>
        <taxon>Agaricomycetidae</taxon>
        <taxon>Agaricales</taxon>
        <taxon>Tricholomatineae</taxon>
        <taxon>Lyophyllaceae</taxon>
        <taxon>Asterophora</taxon>
    </lineage>
</organism>
<evidence type="ECO:0000256" key="6">
    <source>
        <dbReference type="ARBA" id="ARBA00022806"/>
    </source>
</evidence>
<evidence type="ECO:0000256" key="1">
    <source>
        <dbReference type="ARBA" id="ARBA00000822"/>
    </source>
</evidence>
<dbReference type="GO" id="GO:0003725">
    <property type="term" value="F:double-stranded RNA binding"/>
    <property type="evidence" value="ECO:0007669"/>
    <property type="project" value="TreeGrafter"/>
</dbReference>
<feature type="domain" description="Helicase ATP-binding" evidence="15">
    <location>
        <begin position="435"/>
        <end position="614"/>
    </location>
</feature>
<dbReference type="GO" id="GO:0003724">
    <property type="term" value="F:RNA helicase activity"/>
    <property type="evidence" value="ECO:0007669"/>
    <property type="project" value="UniProtKB-EC"/>
</dbReference>
<dbReference type="Pfam" id="PF00704">
    <property type="entry name" value="Glyco_hydro_18"/>
    <property type="match status" value="1"/>
</dbReference>
<keyword evidence="9" id="KW-0119">Carbohydrate metabolism</keyword>
<proteinExistence type="inferred from homology"/>
<dbReference type="SUPFAM" id="SSF51445">
    <property type="entry name" value="(Trans)glycosidases"/>
    <property type="match status" value="1"/>
</dbReference>
<dbReference type="GO" id="GO:0045943">
    <property type="term" value="P:positive regulation of transcription by RNA polymerase I"/>
    <property type="evidence" value="ECO:0007669"/>
    <property type="project" value="TreeGrafter"/>
</dbReference>
<dbReference type="CDD" id="cd00598">
    <property type="entry name" value="GH18_chitinase-like"/>
    <property type="match status" value="1"/>
</dbReference>